<dbReference type="Gene3D" id="4.10.240.10">
    <property type="entry name" value="Zn(2)-C6 fungal-type DNA-binding domain"/>
    <property type="match status" value="1"/>
</dbReference>
<gene>
    <name evidence="8" type="ORF">TRIATDRAFT_288385</name>
</gene>
<organism evidence="8 9">
    <name type="scientific">Hypocrea atroviridis (strain ATCC 20476 / IMI 206040)</name>
    <name type="common">Trichoderma atroviride</name>
    <dbReference type="NCBI Taxonomy" id="452589"/>
    <lineage>
        <taxon>Eukaryota</taxon>
        <taxon>Fungi</taxon>
        <taxon>Dikarya</taxon>
        <taxon>Ascomycota</taxon>
        <taxon>Pezizomycotina</taxon>
        <taxon>Sordariomycetes</taxon>
        <taxon>Hypocreomycetidae</taxon>
        <taxon>Hypocreales</taxon>
        <taxon>Hypocreaceae</taxon>
        <taxon>Trichoderma</taxon>
    </lineage>
</organism>
<dbReference type="AlphaFoldDB" id="G9PB99"/>
<evidence type="ECO:0000313" key="8">
    <source>
        <dbReference type="EMBL" id="EHK39648.1"/>
    </source>
</evidence>
<name>G9PB99_HYPAI</name>
<keyword evidence="5" id="KW-0539">Nucleus</keyword>
<reference evidence="8 9" key="1">
    <citation type="journal article" date="2011" name="Genome Biol.">
        <title>Comparative genome sequence analysis underscores mycoparasitism as the ancestral life style of Trichoderma.</title>
        <authorList>
            <person name="Kubicek C.P."/>
            <person name="Herrera-Estrella A."/>
            <person name="Seidl-Seiboth V."/>
            <person name="Martinez D.A."/>
            <person name="Druzhinina I.S."/>
            <person name="Thon M."/>
            <person name="Zeilinger S."/>
            <person name="Casas-Flores S."/>
            <person name="Horwitz B.A."/>
            <person name="Mukherjee P.K."/>
            <person name="Mukherjee M."/>
            <person name="Kredics L."/>
            <person name="Alcaraz L.D."/>
            <person name="Aerts A."/>
            <person name="Antal Z."/>
            <person name="Atanasova L."/>
            <person name="Cervantes-Badillo M.G."/>
            <person name="Challacombe J."/>
            <person name="Chertkov O."/>
            <person name="McCluskey K."/>
            <person name="Coulpier F."/>
            <person name="Deshpande N."/>
            <person name="von Doehren H."/>
            <person name="Ebbole D.J."/>
            <person name="Esquivel-Naranjo E.U."/>
            <person name="Fekete E."/>
            <person name="Flipphi M."/>
            <person name="Glaser F."/>
            <person name="Gomez-Rodriguez E.Y."/>
            <person name="Gruber S."/>
            <person name="Han C."/>
            <person name="Henrissat B."/>
            <person name="Hermosa R."/>
            <person name="Hernandez-Onate M."/>
            <person name="Karaffa L."/>
            <person name="Kosti I."/>
            <person name="Le Crom S."/>
            <person name="Lindquist E."/>
            <person name="Lucas S."/>
            <person name="Luebeck M."/>
            <person name="Luebeck P.S."/>
            <person name="Margeot A."/>
            <person name="Metz B."/>
            <person name="Misra M."/>
            <person name="Nevalainen H."/>
            <person name="Omann M."/>
            <person name="Packer N."/>
            <person name="Perrone G."/>
            <person name="Uresti-Rivera E.E."/>
            <person name="Salamov A."/>
            <person name="Schmoll M."/>
            <person name="Seiboth B."/>
            <person name="Shapiro H."/>
            <person name="Sukno S."/>
            <person name="Tamayo-Ramos J.A."/>
            <person name="Tisch D."/>
            <person name="Wiest A."/>
            <person name="Wilkinson H.H."/>
            <person name="Zhang M."/>
            <person name="Coutinho P.M."/>
            <person name="Kenerley C.M."/>
            <person name="Monte E."/>
            <person name="Baker S.E."/>
            <person name="Grigoriev I.V."/>
        </authorList>
    </citation>
    <scope>NUCLEOTIDE SEQUENCE [LARGE SCALE GENOMIC DNA]</scope>
    <source>
        <strain evidence="9">ATCC 20476 / IMI 206040</strain>
    </source>
</reference>
<evidence type="ECO:0000313" key="9">
    <source>
        <dbReference type="Proteomes" id="UP000005426"/>
    </source>
</evidence>
<keyword evidence="3" id="KW-0805">Transcription regulation</keyword>
<dbReference type="GeneID" id="25779870"/>
<dbReference type="KEGG" id="tatv:25779870"/>
<dbReference type="Pfam" id="PF00172">
    <property type="entry name" value="Zn_clus"/>
    <property type="match status" value="1"/>
</dbReference>
<evidence type="ECO:0000259" key="7">
    <source>
        <dbReference type="PROSITE" id="PS50048"/>
    </source>
</evidence>
<dbReference type="InterPro" id="IPR050815">
    <property type="entry name" value="TF_fung"/>
</dbReference>
<dbReference type="EMBL" id="ABDG02000029">
    <property type="protein sequence ID" value="EHK39648.1"/>
    <property type="molecule type" value="Genomic_DNA"/>
</dbReference>
<evidence type="ECO:0000256" key="1">
    <source>
        <dbReference type="ARBA" id="ARBA00004123"/>
    </source>
</evidence>
<evidence type="ECO:0000256" key="2">
    <source>
        <dbReference type="ARBA" id="ARBA00022723"/>
    </source>
</evidence>
<dbReference type="Proteomes" id="UP000005426">
    <property type="component" value="Unassembled WGS sequence"/>
</dbReference>
<evidence type="ECO:0000256" key="3">
    <source>
        <dbReference type="ARBA" id="ARBA00023015"/>
    </source>
</evidence>
<dbReference type="GO" id="GO:0003677">
    <property type="term" value="F:DNA binding"/>
    <property type="evidence" value="ECO:0007669"/>
    <property type="project" value="InterPro"/>
</dbReference>
<dbReference type="GO" id="GO:0008270">
    <property type="term" value="F:zinc ion binding"/>
    <property type="evidence" value="ECO:0007669"/>
    <property type="project" value="InterPro"/>
</dbReference>
<dbReference type="InterPro" id="IPR007219">
    <property type="entry name" value="XnlR_reg_dom"/>
</dbReference>
<comment type="caution">
    <text evidence="8">The sequence shown here is derived from an EMBL/GenBank/DDBJ whole genome shotgun (WGS) entry which is preliminary data.</text>
</comment>
<dbReference type="PANTHER" id="PTHR47338:SF5">
    <property type="entry name" value="ZN(II)2CYS6 TRANSCRIPTION FACTOR (EUROFUNG)"/>
    <property type="match status" value="1"/>
</dbReference>
<feature type="region of interest" description="Disordered" evidence="6">
    <location>
        <begin position="79"/>
        <end position="106"/>
    </location>
</feature>
<keyword evidence="9" id="KW-1185">Reference proteome</keyword>
<dbReference type="SMART" id="SM00066">
    <property type="entry name" value="GAL4"/>
    <property type="match status" value="1"/>
</dbReference>
<dbReference type="GO" id="GO:0005634">
    <property type="term" value="C:nucleus"/>
    <property type="evidence" value="ECO:0007669"/>
    <property type="project" value="UniProtKB-SubCell"/>
</dbReference>
<dbReference type="CDD" id="cd12148">
    <property type="entry name" value="fungal_TF_MHR"/>
    <property type="match status" value="1"/>
</dbReference>
<evidence type="ECO:0000256" key="4">
    <source>
        <dbReference type="ARBA" id="ARBA00023163"/>
    </source>
</evidence>
<dbReference type="SUPFAM" id="SSF57701">
    <property type="entry name" value="Zn2/Cys6 DNA-binding domain"/>
    <property type="match status" value="1"/>
</dbReference>
<dbReference type="OMA" id="LWHLWDS"/>
<evidence type="ECO:0000256" key="6">
    <source>
        <dbReference type="SAM" id="MobiDB-lite"/>
    </source>
</evidence>
<keyword evidence="4" id="KW-0804">Transcription</keyword>
<feature type="region of interest" description="Disordered" evidence="6">
    <location>
        <begin position="1"/>
        <end position="31"/>
    </location>
</feature>
<dbReference type="InterPro" id="IPR036864">
    <property type="entry name" value="Zn2-C6_fun-type_DNA-bd_sf"/>
</dbReference>
<dbReference type="CDD" id="cd00067">
    <property type="entry name" value="GAL4"/>
    <property type="match status" value="1"/>
</dbReference>
<dbReference type="eggNOG" id="ENOG502S4QM">
    <property type="taxonomic scope" value="Eukaryota"/>
</dbReference>
<feature type="compositionally biased region" description="Low complexity" evidence="6">
    <location>
        <begin position="1"/>
        <end position="16"/>
    </location>
</feature>
<dbReference type="STRING" id="452589.G9PB99"/>
<dbReference type="OrthoDB" id="10249920at2759"/>
<dbReference type="GO" id="GO:0000981">
    <property type="term" value="F:DNA-binding transcription factor activity, RNA polymerase II-specific"/>
    <property type="evidence" value="ECO:0007669"/>
    <property type="project" value="InterPro"/>
</dbReference>
<dbReference type="HOGENOM" id="CLU_449811_0_0_1"/>
<dbReference type="PANTHER" id="PTHR47338">
    <property type="entry name" value="ZN(II)2CYS6 TRANSCRIPTION FACTOR (EUROFUNG)-RELATED"/>
    <property type="match status" value="1"/>
</dbReference>
<dbReference type="GO" id="GO:0006351">
    <property type="term" value="P:DNA-templated transcription"/>
    <property type="evidence" value="ECO:0007669"/>
    <property type="project" value="InterPro"/>
</dbReference>
<comment type="subcellular location">
    <subcellularLocation>
        <location evidence="1">Nucleus</location>
    </subcellularLocation>
</comment>
<accession>G9PB99</accession>
<evidence type="ECO:0000256" key="5">
    <source>
        <dbReference type="ARBA" id="ARBA00023242"/>
    </source>
</evidence>
<dbReference type="InterPro" id="IPR001138">
    <property type="entry name" value="Zn2Cys6_DnaBD"/>
</dbReference>
<dbReference type="PROSITE" id="PS50048">
    <property type="entry name" value="ZN2_CY6_FUNGAL_2"/>
    <property type="match status" value="1"/>
</dbReference>
<dbReference type="PROSITE" id="PS00463">
    <property type="entry name" value="ZN2_CY6_FUNGAL_1"/>
    <property type="match status" value="1"/>
</dbReference>
<feature type="domain" description="Zn(2)-C6 fungal-type" evidence="7">
    <location>
        <begin position="18"/>
        <end position="48"/>
    </location>
</feature>
<proteinExistence type="predicted"/>
<keyword evidence="2" id="KW-0479">Metal-binding</keyword>
<sequence length="607" mass="68025">MSSSRQPQRSSSGRTQLACEPCRKRKSKCDGEKPLCGNCQAHRFVCHYESARPARRQKYWDRDYVQALEDQVRMLSASLEQSKDAGPLESSRQVRQLSPSEAANRLPYGPRTLKALSDFSSMKWAAIVGQDGAPLLAGPGRFSIFTRTQLPTFENESQPSPAPTPIPSTETFLLEIEANLGLKQHLKAHFLENLNPFYKFVDPIWLNFSDLFPHNDTALQLLYSALFGAAAHSSPMASKEMAETFISYAESLVQKCYLEHLCLPVLQALVILAWYKHMQLDSAKGHLYHYMAIGLSNHLKIGDAAQREHTANEVATIRTFWSLYFLDRVATPKLGCPSGIPWDVDFITPYIDTVPTDAVDMAALTFDHHCRLFHIQQRYIDIMYTSSFDSASSAEKQATYAKANNAMLEFRKRIDKRLYISRSRKPDRVQVVFWISYHSVLTNLQRPFLNPLDPGMVQNVPSVFRSATASAMAISRLLRALQSTDEVKYLPPFVVQHILRCALVHGLSLLAVEEAGGQRVSSGNFWFCFRTLGELSTVWKELSEGTTPFALMAVRNWGFRGDALPGVDEPYDDNHTGDDGYSGIEDYGIGLGMSDDFFGVMGTGSGL</sequence>
<protein>
    <recommendedName>
        <fullName evidence="7">Zn(2)-C6 fungal-type domain-containing protein</fullName>
    </recommendedName>
</protein>
<dbReference type="Pfam" id="PF04082">
    <property type="entry name" value="Fungal_trans"/>
    <property type="match status" value="1"/>
</dbReference>
<feature type="compositionally biased region" description="Polar residues" evidence="6">
    <location>
        <begin position="90"/>
        <end position="101"/>
    </location>
</feature>